<name>A0ABP8QC01_9BACT</name>
<evidence type="ECO:0000256" key="1">
    <source>
        <dbReference type="SAM" id="Phobius"/>
    </source>
</evidence>
<keyword evidence="3" id="KW-1185">Reference proteome</keyword>
<reference evidence="3" key="1">
    <citation type="journal article" date="2019" name="Int. J. Syst. Evol. Microbiol.">
        <title>The Global Catalogue of Microorganisms (GCM) 10K type strain sequencing project: providing services to taxonomists for standard genome sequencing and annotation.</title>
        <authorList>
            <consortium name="The Broad Institute Genomics Platform"/>
            <consortium name="The Broad Institute Genome Sequencing Center for Infectious Disease"/>
            <person name="Wu L."/>
            <person name="Ma J."/>
        </authorList>
    </citation>
    <scope>NUCLEOTIDE SEQUENCE [LARGE SCALE GENOMIC DNA]</scope>
    <source>
        <strain evidence="3">JCM 17841</strain>
    </source>
</reference>
<proteinExistence type="predicted"/>
<organism evidence="2 3">
    <name type="scientific">Hymenobacter ginsengisoli</name>
    <dbReference type="NCBI Taxonomy" id="1051626"/>
    <lineage>
        <taxon>Bacteria</taxon>
        <taxon>Pseudomonadati</taxon>
        <taxon>Bacteroidota</taxon>
        <taxon>Cytophagia</taxon>
        <taxon>Cytophagales</taxon>
        <taxon>Hymenobacteraceae</taxon>
        <taxon>Hymenobacter</taxon>
    </lineage>
</organism>
<keyword evidence="1" id="KW-0812">Transmembrane</keyword>
<feature type="transmembrane region" description="Helical" evidence="1">
    <location>
        <begin position="35"/>
        <end position="58"/>
    </location>
</feature>
<dbReference type="Proteomes" id="UP001501243">
    <property type="component" value="Unassembled WGS sequence"/>
</dbReference>
<feature type="transmembrane region" description="Helical" evidence="1">
    <location>
        <begin position="64"/>
        <end position="84"/>
    </location>
</feature>
<evidence type="ECO:0008006" key="4">
    <source>
        <dbReference type="Google" id="ProtNLM"/>
    </source>
</evidence>
<protein>
    <recommendedName>
        <fullName evidence="4">SLC26A/SulP transporter domain-containing protein</fullName>
    </recommendedName>
</protein>
<keyword evidence="1" id="KW-0472">Membrane</keyword>
<sequence length="88" mass="8721">MASSRLTGWMRLPTAYPTPTPPSLSAIGQDARAGLVGFLVARPLCLGISLASGALLLAGMETGIVGGLLVSVLSGSAVSMSGLLPAAR</sequence>
<gene>
    <name evidence="2" type="ORF">GCM10023172_17920</name>
</gene>
<accession>A0ABP8QC01</accession>
<comment type="caution">
    <text evidence="2">The sequence shown here is derived from an EMBL/GenBank/DDBJ whole genome shotgun (WGS) entry which is preliminary data.</text>
</comment>
<evidence type="ECO:0000313" key="2">
    <source>
        <dbReference type="EMBL" id="GAA4499334.1"/>
    </source>
</evidence>
<dbReference type="EMBL" id="BAABGQ010000005">
    <property type="protein sequence ID" value="GAA4499334.1"/>
    <property type="molecule type" value="Genomic_DNA"/>
</dbReference>
<evidence type="ECO:0000313" key="3">
    <source>
        <dbReference type="Proteomes" id="UP001501243"/>
    </source>
</evidence>
<keyword evidence="1" id="KW-1133">Transmembrane helix</keyword>